<evidence type="ECO:0000313" key="7">
    <source>
        <dbReference type="EMBL" id="MDP4575548.1"/>
    </source>
</evidence>
<evidence type="ECO:0000256" key="5">
    <source>
        <dbReference type="ARBA" id="ARBA00023136"/>
    </source>
</evidence>
<feature type="transmembrane region" description="Helical" evidence="6">
    <location>
        <begin position="113"/>
        <end position="131"/>
    </location>
</feature>
<feature type="transmembrane region" description="Helical" evidence="6">
    <location>
        <begin position="175"/>
        <end position="197"/>
    </location>
</feature>
<evidence type="ECO:0008006" key="9">
    <source>
        <dbReference type="Google" id="ProtNLM"/>
    </source>
</evidence>
<evidence type="ECO:0000313" key="8">
    <source>
        <dbReference type="Proteomes" id="UP001240639"/>
    </source>
</evidence>
<evidence type="ECO:0000256" key="1">
    <source>
        <dbReference type="ARBA" id="ARBA00004651"/>
    </source>
</evidence>
<proteinExistence type="predicted"/>
<dbReference type="RefSeq" id="WP_305932831.1">
    <property type="nucleotide sequence ID" value="NZ_JAVAIM010000001.1"/>
</dbReference>
<dbReference type="EMBL" id="JAVAIM010000001">
    <property type="protein sequence ID" value="MDP4575548.1"/>
    <property type="molecule type" value="Genomic_DNA"/>
</dbReference>
<dbReference type="InterPro" id="IPR002797">
    <property type="entry name" value="Polysacc_synth"/>
</dbReference>
<feature type="transmembrane region" description="Helical" evidence="6">
    <location>
        <begin position="401"/>
        <end position="421"/>
    </location>
</feature>
<evidence type="ECO:0000256" key="2">
    <source>
        <dbReference type="ARBA" id="ARBA00022475"/>
    </source>
</evidence>
<dbReference type="Pfam" id="PF01943">
    <property type="entry name" value="Polysacc_synt"/>
    <property type="match status" value="1"/>
</dbReference>
<comment type="subcellular location">
    <subcellularLocation>
        <location evidence="1">Cell membrane</location>
        <topology evidence="1">Multi-pass membrane protein</topology>
    </subcellularLocation>
</comment>
<gene>
    <name evidence="7" type="ORF">Q9K02_10410</name>
</gene>
<feature type="transmembrane region" description="Helical" evidence="6">
    <location>
        <begin position="257"/>
        <end position="279"/>
    </location>
</feature>
<keyword evidence="3 6" id="KW-0812">Transmembrane</keyword>
<dbReference type="PANTHER" id="PTHR30250">
    <property type="entry name" value="PST FAMILY PREDICTED COLANIC ACID TRANSPORTER"/>
    <property type="match status" value="1"/>
</dbReference>
<feature type="transmembrane region" description="Helical" evidence="6">
    <location>
        <begin position="291"/>
        <end position="314"/>
    </location>
</feature>
<keyword evidence="4 6" id="KW-1133">Transmembrane helix</keyword>
<evidence type="ECO:0000256" key="6">
    <source>
        <dbReference type="SAM" id="Phobius"/>
    </source>
</evidence>
<dbReference type="Proteomes" id="UP001240639">
    <property type="component" value="Unassembled WGS sequence"/>
</dbReference>
<feature type="transmembrane region" description="Helical" evidence="6">
    <location>
        <begin position="218"/>
        <end position="237"/>
    </location>
</feature>
<sequence>MLKWLIKFGGYTTILRVIAIGVSLAFVSALSLWMPKDDYGLLAMVVSVATLAAAIAGFGQAELAVREVAPLVARKDTEQAQAYLHEAYGLVLAVSVLTGAAIGAYFLVAGYSALVAGSAGAITALLGINLVLSGAARSQDRYFLAFAPKDILWRGAAILATGALFFGGFSTTIDIVAPLCAVVLLVIVGGQAARLSFSPRKLLGSFGRSFGGERMGAGAALMFSAVALTAMNTIDVFLVGERMSPTVAAEYFPANRIALMCGFFLLPMQMVIMPRIAVMMRENDLPGVRKLFTYATLLIGAASIVTGAVLVFAYPLYAPLFGTASGATREALTILVAGYAIGGLLGLPGIILITAKRQKLLASVNIGCALCAVAALFLVTGTGDLSAVAYTVAGFELLRKILIALSAYFAADVAPFSLSSFTKTRVS</sequence>
<feature type="transmembrane region" description="Helical" evidence="6">
    <location>
        <begin position="151"/>
        <end position="169"/>
    </location>
</feature>
<dbReference type="InterPro" id="IPR050833">
    <property type="entry name" value="Poly_Biosynth_Transport"/>
</dbReference>
<keyword evidence="8" id="KW-1185">Reference proteome</keyword>
<keyword evidence="2" id="KW-1003">Cell membrane</keyword>
<accession>A0ABT9HQW9</accession>
<protein>
    <recommendedName>
        <fullName evidence="9">Polysaccharide biosynthesis protein</fullName>
    </recommendedName>
</protein>
<feature type="transmembrane region" description="Helical" evidence="6">
    <location>
        <begin position="86"/>
        <end position="107"/>
    </location>
</feature>
<reference evidence="7 8" key="1">
    <citation type="submission" date="2023-08" db="EMBL/GenBank/DDBJ databases">
        <title>genomic of G39.</title>
        <authorList>
            <person name="Wang Y."/>
        </authorList>
    </citation>
    <scope>NUCLEOTIDE SEQUENCE [LARGE SCALE GENOMIC DNA]</scope>
    <source>
        <strain evidence="7 8">G39</strain>
    </source>
</reference>
<organism evidence="7 8">
    <name type="scientific">Qipengyuania profundimaris</name>
    <dbReference type="NCBI Taxonomy" id="3067652"/>
    <lineage>
        <taxon>Bacteria</taxon>
        <taxon>Pseudomonadati</taxon>
        <taxon>Pseudomonadota</taxon>
        <taxon>Alphaproteobacteria</taxon>
        <taxon>Sphingomonadales</taxon>
        <taxon>Erythrobacteraceae</taxon>
        <taxon>Qipengyuania</taxon>
    </lineage>
</organism>
<name>A0ABT9HQW9_9SPHN</name>
<evidence type="ECO:0000256" key="3">
    <source>
        <dbReference type="ARBA" id="ARBA00022692"/>
    </source>
</evidence>
<keyword evidence="5 6" id="KW-0472">Membrane</keyword>
<evidence type="ECO:0000256" key="4">
    <source>
        <dbReference type="ARBA" id="ARBA00022989"/>
    </source>
</evidence>
<feature type="transmembrane region" description="Helical" evidence="6">
    <location>
        <begin position="360"/>
        <end position="381"/>
    </location>
</feature>
<dbReference type="PANTHER" id="PTHR30250:SF11">
    <property type="entry name" value="O-ANTIGEN TRANSPORTER-RELATED"/>
    <property type="match status" value="1"/>
</dbReference>
<feature type="transmembrane region" description="Helical" evidence="6">
    <location>
        <begin position="39"/>
        <end position="65"/>
    </location>
</feature>
<comment type="caution">
    <text evidence="7">The sequence shown here is derived from an EMBL/GenBank/DDBJ whole genome shotgun (WGS) entry which is preliminary data.</text>
</comment>
<feature type="transmembrane region" description="Helical" evidence="6">
    <location>
        <begin position="12"/>
        <end position="33"/>
    </location>
</feature>
<feature type="transmembrane region" description="Helical" evidence="6">
    <location>
        <begin position="334"/>
        <end position="353"/>
    </location>
</feature>